<feature type="compositionally biased region" description="Acidic residues" evidence="1">
    <location>
        <begin position="29"/>
        <end position="38"/>
    </location>
</feature>
<dbReference type="AlphaFoldDB" id="A0A6A5BXK3"/>
<dbReference type="RefSeq" id="XP_044567536.1">
    <property type="nucleotide sequence ID" value="XM_044701140.1"/>
</dbReference>
<name>A0A6A5BXK3_NAEFO</name>
<gene>
    <name evidence="2" type="ORF">FDP41_010802</name>
</gene>
<dbReference type="VEuPathDB" id="AmoebaDB:NF0024450"/>
<dbReference type="OrthoDB" id="10528639at2759"/>
<dbReference type="Proteomes" id="UP000444721">
    <property type="component" value="Unassembled WGS sequence"/>
</dbReference>
<comment type="caution">
    <text evidence="2">The sequence shown here is derived from an EMBL/GenBank/DDBJ whole genome shotgun (WGS) entry which is preliminary data.</text>
</comment>
<evidence type="ECO:0000256" key="1">
    <source>
        <dbReference type="SAM" id="MobiDB-lite"/>
    </source>
</evidence>
<feature type="compositionally biased region" description="Basic and acidic residues" evidence="1">
    <location>
        <begin position="39"/>
        <end position="53"/>
    </location>
</feature>
<accession>A0A6A5BXK3</accession>
<sequence>MIPIQCANLHHRYQVVKPPIYPSHYGFSEEADEEDSSDDETHPANKPNNDDCKVSEKHSTFIKQDFIHGKKYDWDNEDIFVRRLVSLNYVYFSVYLTHMKKRICNASTSNDLSQQENEKRKKILLDALQFDIKTHKICTLLSIFDRHGIILRYFGSDLENTQKLVWESSEVLEEHIEAMTSPTGS</sequence>
<dbReference type="GeneID" id="68118017"/>
<reference evidence="2 3" key="1">
    <citation type="journal article" date="2019" name="Sci. Rep.">
        <title>Nanopore sequencing improves the draft genome of the human pathogenic amoeba Naegleria fowleri.</title>
        <authorList>
            <person name="Liechti N."/>
            <person name="Schurch N."/>
            <person name="Bruggmann R."/>
            <person name="Wittwer M."/>
        </authorList>
    </citation>
    <scope>NUCLEOTIDE SEQUENCE [LARGE SCALE GENOMIC DNA]</scope>
    <source>
        <strain evidence="2 3">ATCC 30894</strain>
    </source>
</reference>
<proteinExistence type="predicted"/>
<dbReference type="VEuPathDB" id="AmoebaDB:NfTy_014830"/>
<feature type="region of interest" description="Disordered" evidence="1">
    <location>
        <begin position="26"/>
        <end position="53"/>
    </location>
</feature>
<dbReference type="EMBL" id="VFQX01000007">
    <property type="protein sequence ID" value="KAF0982823.1"/>
    <property type="molecule type" value="Genomic_DNA"/>
</dbReference>
<evidence type="ECO:0000313" key="2">
    <source>
        <dbReference type="EMBL" id="KAF0982823.1"/>
    </source>
</evidence>
<protein>
    <submittedName>
        <fullName evidence="2">Uncharacterized protein</fullName>
    </submittedName>
</protein>
<organism evidence="2 3">
    <name type="scientific">Naegleria fowleri</name>
    <name type="common">Brain eating amoeba</name>
    <dbReference type="NCBI Taxonomy" id="5763"/>
    <lineage>
        <taxon>Eukaryota</taxon>
        <taxon>Discoba</taxon>
        <taxon>Heterolobosea</taxon>
        <taxon>Tetramitia</taxon>
        <taxon>Eutetramitia</taxon>
        <taxon>Vahlkampfiidae</taxon>
        <taxon>Naegleria</taxon>
    </lineage>
</organism>
<evidence type="ECO:0000313" key="3">
    <source>
        <dbReference type="Proteomes" id="UP000444721"/>
    </source>
</evidence>
<keyword evidence="3" id="KW-1185">Reference proteome</keyword>
<dbReference type="VEuPathDB" id="AmoebaDB:FDP41_010802"/>